<dbReference type="InterPro" id="IPR036390">
    <property type="entry name" value="WH_DNA-bd_sf"/>
</dbReference>
<dbReference type="PANTHER" id="PTHR33164:SF5">
    <property type="entry name" value="ORGANIC HYDROPEROXIDE RESISTANCE TRANSCRIPTIONAL REGULATOR"/>
    <property type="match status" value="1"/>
</dbReference>
<dbReference type="EMBL" id="PYVG01000001">
    <property type="protein sequence ID" value="PTB90324.1"/>
    <property type="molecule type" value="Genomic_DNA"/>
</dbReference>
<dbReference type="Proteomes" id="UP000242087">
    <property type="component" value="Unassembled WGS sequence"/>
</dbReference>
<evidence type="ECO:0000256" key="1">
    <source>
        <dbReference type="ARBA" id="ARBA00004496"/>
    </source>
</evidence>
<evidence type="ECO:0000259" key="6">
    <source>
        <dbReference type="PROSITE" id="PS50995"/>
    </source>
</evidence>
<dbReference type="GO" id="GO:0006950">
    <property type="term" value="P:response to stress"/>
    <property type="evidence" value="ECO:0007669"/>
    <property type="project" value="TreeGrafter"/>
</dbReference>
<dbReference type="InterPro" id="IPR036388">
    <property type="entry name" value="WH-like_DNA-bd_sf"/>
</dbReference>
<dbReference type="Gene3D" id="1.10.10.10">
    <property type="entry name" value="Winged helix-like DNA-binding domain superfamily/Winged helix DNA-binding domain"/>
    <property type="match status" value="1"/>
</dbReference>
<evidence type="ECO:0000256" key="4">
    <source>
        <dbReference type="ARBA" id="ARBA00023125"/>
    </source>
</evidence>
<dbReference type="GO" id="GO:0003700">
    <property type="term" value="F:DNA-binding transcription factor activity"/>
    <property type="evidence" value="ECO:0007669"/>
    <property type="project" value="InterPro"/>
</dbReference>
<dbReference type="Pfam" id="PF22381">
    <property type="entry name" value="Staph_reg_Sar_Rot"/>
    <property type="match status" value="1"/>
</dbReference>
<dbReference type="GO" id="GO:0003677">
    <property type="term" value="F:DNA binding"/>
    <property type="evidence" value="ECO:0007669"/>
    <property type="project" value="UniProtKB-KW"/>
</dbReference>
<feature type="domain" description="HTH marR-type" evidence="6">
    <location>
        <begin position="10"/>
        <end position="140"/>
    </location>
</feature>
<gene>
    <name evidence="7" type="ORF">C9927_01235</name>
    <name evidence="8" type="ORF">C9928_00020</name>
</gene>
<keyword evidence="3" id="KW-0805">Transcription regulation</keyword>
<keyword evidence="4" id="KW-0238">DNA-binding</keyword>
<keyword evidence="2" id="KW-0963">Cytoplasm</keyword>
<dbReference type="InterPro" id="IPR055166">
    <property type="entry name" value="Transc_reg_Sar_Rot_HTH"/>
</dbReference>
<reference evidence="9 10" key="1">
    <citation type="submission" date="2018-03" db="EMBL/GenBank/DDBJ databases">
        <title>Cross-interface Injection: A General Nanoliter Liquid Handling Method Applied to Single Cells Genome Amplification Automated Nanoliter Liquid Handling Applied to Single Cell Multiple Displacement Amplification.</title>
        <authorList>
            <person name="Yun J."/>
            <person name="Xu P."/>
            <person name="Xu J."/>
            <person name="Dai X."/>
            <person name="Wang Y."/>
            <person name="Zheng X."/>
            <person name="Cao C."/>
            <person name="Yi Q."/>
            <person name="Zhu Y."/>
            <person name="Wang L."/>
            <person name="Dong Z."/>
            <person name="Huang Y."/>
            <person name="Huang L."/>
            <person name="Du W."/>
        </authorList>
    </citation>
    <scope>NUCLEOTIDE SEQUENCE [LARGE SCALE GENOMIC DNA]</scope>
    <source>
        <strain evidence="7 10">A12-4</strain>
        <strain evidence="8 9">A9-4</strain>
    </source>
</reference>
<dbReference type="SMART" id="SM00347">
    <property type="entry name" value="HTH_MARR"/>
    <property type="match status" value="1"/>
</dbReference>
<name>A0A2T4D7V1_9GAMM</name>
<dbReference type="Proteomes" id="UP000241514">
    <property type="component" value="Unassembled WGS sequence"/>
</dbReference>
<evidence type="ECO:0000256" key="5">
    <source>
        <dbReference type="ARBA" id="ARBA00023163"/>
    </source>
</evidence>
<evidence type="ECO:0000313" key="9">
    <source>
        <dbReference type="Proteomes" id="UP000241514"/>
    </source>
</evidence>
<organism evidence="7 10">
    <name type="scientific">Pseudidiomarina aestuarii</name>
    <dbReference type="NCBI Taxonomy" id="624146"/>
    <lineage>
        <taxon>Bacteria</taxon>
        <taxon>Pseudomonadati</taxon>
        <taxon>Pseudomonadota</taxon>
        <taxon>Gammaproteobacteria</taxon>
        <taxon>Alteromonadales</taxon>
        <taxon>Idiomarinaceae</taxon>
        <taxon>Pseudidiomarina</taxon>
    </lineage>
</organism>
<protein>
    <submittedName>
        <fullName evidence="7">MarR family transcriptional regulator</fullName>
    </submittedName>
</protein>
<evidence type="ECO:0000313" key="8">
    <source>
        <dbReference type="EMBL" id="PTB90324.1"/>
    </source>
</evidence>
<dbReference type="AlphaFoldDB" id="A0A2T4D7V1"/>
<dbReference type="GO" id="GO:0005737">
    <property type="term" value="C:cytoplasm"/>
    <property type="evidence" value="ECO:0007669"/>
    <property type="project" value="UniProtKB-SubCell"/>
</dbReference>
<comment type="subcellular location">
    <subcellularLocation>
        <location evidence="1">Cytoplasm</location>
    </subcellularLocation>
</comment>
<dbReference type="PROSITE" id="PS50995">
    <property type="entry name" value="HTH_MARR_2"/>
    <property type="match status" value="1"/>
</dbReference>
<sequence length="156" mass="17827">MTSRVTLPLNEQLCFAMYCAANSITRMYRPILEPFGLTYAQYVVMLALWHGGKMRMGNLSAETQFDSGTLTPLVRKLEDKGLLQRIACQNDDRVKFVELTQNGADLERRMSGVADQMRCQMALTDEQIAYMRELSHQLKLGFTDAEYASQRTARMK</sequence>
<dbReference type="RefSeq" id="WP_417657545.1">
    <property type="nucleotide sequence ID" value="NZ_JBLXDX010000004.1"/>
</dbReference>
<accession>A0A2T4D7V1</accession>
<dbReference type="PANTHER" id="PTHR33164">
    <property type="entry name" value="TRANSCRIPTIONAL REGULATOR, MARR FAMILY"/>
    <property type="match status" value="1"/>
</dbReference>
<evidence type="ECO:0000256" key="2">
    <source>
        <dbReference type="ARBA" id="ARBA00022490"/>
    </source>
</evidence>
<dbReference type="InterPro" id="IPR039422">
    <property type="entry name" value="MarR/SlyA-like"/>
</dbReference>
<proteinExistence type="predicted"/>
<dbReference type="InterPro" id="IPR000835">
    <property type="entry name" value="HTH_MarR-typ"/>
</dbReference>
<comment type="caution">
    <text evidence="7">The sequence shown here is derived from an EMBL/GenBank/DDBJ whole genome shotgun (WGS) entry which is preliminary data.</text>
</comment>
<dbReference type="EMBL" id="PYVF01000009">
    <property type="protein sequence ID" value="PTB89832.1"/>
    <property type="molecule type" value="Genomic_DNA"/>
</dbReference>
<keyword evidence="5" id="KW-0804">Transcription</keyword>
<evidence type="ECO:0000313" key="7">
    <source>
        <dbReference type="EMBL" id="PTB89832.1"/>
    </source>
</evidence>
<evidence type="ECO:0000313" key="10">
    <source>
        <dbReference type="Proteomes" id="UP000242087"/>
    </source>
</evidence>
<evidence type="ECO:0000256" key="3">
    <source>
        <dbReference type="ARBA" id="ARBA00023015"/>
    </source>
</evidence>
<dbReference type="SUPFAM" id="SSF46785">
    <property type="entry name" value="Winged helix' DNA-binding domain"/>
    <property type="match status" value="1"/>
</dbReference>